<feature type="non-terminal residue" evidence="2">
    <location>
        <position position="1"/>
    </location>
</feature>
<dbReference type="PANTHER" id="PTHR47515:SF1">
    <property type="entry name" value="BLR2054 PROTEIN"/>
    <property type="match status" value="1"/>
</dbReference>
<gene>
    <name evidence="2" type="ORF">VSX56_18615</name>
</gene>
<dbReference type="Gene3D" id="3.30.420.10">
    <property type="entry name" value="Ribonuclease H-like superfamily/Ribonuclease H"/>
    <property type="match status" value="1"/>
</dbReference>
<dbReference type="InterPro" id="IPR012337">
    <property type="entry name" value="RNaseH-like_sf"/>
</dbReference>
<dbReference type="Proteomes" id="UP001438953">
    <property type="component" value="Unassembled WGS sequence"/>
</dbReference>
<accession>A0ABV1SLJ2</accession>
<comment type="caution">
    <text evidence="2">The sequence shown here is derived from an EMBL/GenBank/DDBJ whole genome shotgun (WGS) entry which is preliminary data.</text>
</comment>
<feature type="domain" description="Integrase catalytic" evidence="1">
    <location>
        <begin position="64"/>
        <end position="140"/>
    </location>
</feature>
<evidence type="ECO:0000313" key="2">
    <source>
        <dbReference type="EMBL" id="MER5173775.1"/>
    </source>
</evidence>
<sequence>QPDLTKKPDGHLSYTTPWDTIALSASGRGASHRPATGYGHTLRDLRGCTRGHNLKQRFFPTCYGTEFIATKLCNSIEAVGAKTAYVEPRSPWENGYVESYNARLRDELLDGKVFYTLREAQILIERWRQHYNTVRPHSSL</sequence>
<keyword evidence="3" id="KW-1185">Reference proteome</keyword>
<protein>
    <submittedName>
        <fullName evidence="2">Transposase</fullName>
    </submittedName>
</protein>
<reference evidence="2 3" key="1">
    <citation type="submission" date="2024-06" db="EMBL/GenBank/DDBJ databases">
        <title>Thioclava kandeliae sp. nov. from a rhizosphere soil sample of Kandelia candel in a mangrove.</title>
        <authorList>
            <person name="Mu T."/>
        </authorList>
    </citation>
    <scope>NUCLEOTIDE SEQUENCE [LARGE SCALE GENOMIC DNA]</scope>
    <source>
        <strain evidence="2 3">CPCC 100088</strain>
    </source>
</reference>
<proteinExistence type="predicted"/>
<dbReference type="SUPFAM" id="SSF53098">
    <property type="entry name" value="Ribonuclease H-like"/>
    <property type="match status" value="1"/>
</dbReference>
<dbReference type="EMBL" id="JAYWLC010000029">
    <property type="protein sequence ID" value="MER5173775.1"/>
    <property type="molecule type" value="Genomic_DNA"/>
</dbReference>
<dbReference type="PANTHER" id="PTHR47515">
    <property type="entry name" value="LOW CALCIUM RESPONSE LOCUS PROTEIN T"/>
    <property type="match status" value="1"/>
</dbReference>
<dbReference type="InterPro" id="IPR036397">
    <property type="entry name" value="RNaseH_sf"/>
</dbReference>
<organism evidence="2 3">
    <name type="scientific">Thioclava kandeliae</name>
    <dbReference type="NCBI Taxonomy" id="3070818"/>
    <lineage>
        <taxon>Bacteria</taxon>
        <taxon>Pseudomonadati</taxon>
        <taxon>Pseudomonadota</taxon>
        <taxon>Alphaproteobacteria</taxon>
        <taxon>Rhodobacterales</taxon>
        <taxon>Paracoccaceae</taxon>
        <taxon>Thioclava</taxon>
    </lineage>
</organism>
<name>A0ABV1SLJ2_9RHOB</name>
<evidence type="ECO:0000313" key="3">
    <source>
        <dbReference type="Proteomes" id="UP001438953"/>
    </source>
</evidence>
<dbReference type="InterPro" id="IPR001584">
    <property type="entry name" value="Integrase_cat-core"/>
</dbReference>
<evidence type="ECO:0000259" key="1">
    <source>
        <dbReference type="PROSITE" id="PS50994"/>
    </source>
</evidence>
<dbReference type="PROSITE" id="PS50994">
    <property type="entry name" value="INTEGRASE"/>
    <property type="match status" value="1"/>
</dbReference>
<dbReference type="Pfam" id="PF13683">
    <property type="entry name" value="rve_3"/>
    <property type="match status" value="1"/>
</dbReference>